<dbReference type="PANTHER" id="PTHR44154:SF1">
    <property type="entry name" value="QUINONE OXIDOREDUCTASE"/>
    <property type="match status" value="1"/>
</dbReference>
<dbReference type="EMBL" id="JACCBH010000001">
    <property type="protein sequence ID" value="NYD54255.1"/>
    <property type="molecule type" value="Genomic_DNA"/>
</dbReference>
<dbReference type="InterPro" id="IPR013154">
    <property type="entry name" value="ADH-like_N"/>
</dbReference>
<keyword evidence="4" id="KW-1185">Reference proteome</keyword>
<dbReference type="CDD" id="cd05289">
    <property type="entry name" value="MDR_like_2"/>
    <property type="match status" value="1"/>
</dbReference>
<gene>
    <name evidence="3" type="ORF">BKA02_001310</name>
</gene>
<dbReference type="GO" id="GO:0016491">
    <property type="term" value="F:oxidoreductase activity"/>
    <property type="evidence" value="ECO:0007669"/>
    <property type="project" value="InterPro"/>
</dbReference>
<dbReference type="AlphaFoldDB" id="A0A7Y9EUM2"/>
<dbReference type="Pfam" id="PF08240">
    <property type="entry name" value="ADH_N"/>
    <property type="match status" value="1"/>
</dbReference>
<dbReference type="RefSeq" id="WP_179432430.1">
    <property type="nucleotide sequence ID" value="NZ_BAABLC010000001.1"/>
</dbReference>
<evidence type="ECO:0000256" key="1">
    <source>
        <dbReference type="ARBA" id="ARBA00022857"/>
    </source>
</evidence>
<dbReference type="InterPro" id="IPR011032">
    <property type="entry name" value="GroES-like_sf"/>
</dbReference>
<evidence type="ECO:0000313" key="3">
    <source>
        <dbReference type="EMBL" id="NYD54255.1"/>
    </source>
</evidence>
<dbReference type="Pfam" id="PF13602">
    <property type="entry name" value="ADH_zinc_N_2"/>
    <property type="match status" value="1"/>
</dbReference>
<accession>A0A7Y9EUM2</accession>
<reference evidence="3 4" key="1">
    <citation type="submission" date="2020-07" db="EMBL/GenBank/DDBJ databases">
        <title>Sequencing the genomes of 1000 actinobacteria strains.</title>
        <authorList>
            <person name="Klenk H.-P."/>
        </authorList>
    </citation>
    <scope>NUCLEOTIDE SEQUENCE [LARGE SCALE GENOMIC DNA]</scope>
    <source>
        <strain evidence="3 4">DSM 22185</strain>
    </source>
</reference>
<dbReference type="Gene3D" id="3.40.50.720">
    <property type="entry name" value="NAD(P)-binding Rossmann-like Domain"/>
    <property type="match status" value="1"/>
</dbReference>
<organism evidence="3 4">
    <name type="scientific">Microbacterium pseudoresistens</name>
    <dbReference type="NCBI Taxonomy" id="640634"/>
    <lineage>
        <taxon>Bacteria</taxon>
        <taxon>Bacillati</taxon>
        <taxon>Actinomycetota</taxon>
        <taxon>Actinomycetes</taxon>
        <taxon>Micrococcales</taxon>
        <taxon>Microbacteriaceae</taxon>
        <taxon>Microbacterium</taxon>
    </lineage>
</organism>
<sequence length="323" mass="33297">MSRSIVVARFGGPDALELTDGEEPHAGPSQVRVRVTAAGLNPVDLRIAEGGATAQRFGVAPPFINGNDFAGVIDEVGSAVTEWSVGDRVYGGARCRAQVDHLIIDDVSTLNPTPESLDDVRAAVLDIAGRTALAGIRALRLGDADTVLVTAAAGGCGVIACQLARQTGAAVVGTASAHNHEFLRSLGVAAVEYGPGVEDRIRSVAPGGITAVFDGQGRASIVLALALGVPPSRINSIADRQAAEQVGALSVGRATTPTSEVRHVAQAVAAGALRVHIDGTYPLDEVRDAYHRLDSGHVRGKLALVLTDTASGGQHELRSRWLA</sequence>
<protein>
    <submittedName>
        <fullName evidence="3">Enoyl reductase</fullName>
    </submittedName>
</protein>
<dbReference type="SUPFAM" id="SSF50129">
    <property type="entry name" value="GroES-like"/>
    <property type="match status" value="1"/>
</dbReference>
<dbReference type="InterPro" id="IPR020843">
    <property type="entry name" value="ER"/>
</dbReference>
<comment type="caution">
    <text evidence="3">The sequence shown here is derived from an EMBL/GenBank/DDBJ whole genome shotgun (WGS) entry which is preliminary data.</text>
</comment>
<dbReference type="SUPFAM" id="SSF51735">
    <property type="entry name" value="NAD(P)-binding Rossmann-fold domains"/>
    <property type="match status" value="1"/>
</dbReference>
<proteinExistence type="predicted"/>
<name>A0A7Y9EUM2_9MICO</name>
<dbReference type="InterPro" id="IPR036291">
    <property type="entry name" value="NAD(P)-bd_dom_sf"/>
</dbReference>
<feature type="domain" description="Enoyl reductase (ER)" evidence="2">
    <location>
        <begin position="11"/>
        <end position="304"/>
    </location>
</feature>
<evidence type="ECO:0000313" key="4">
    <source>
        <dbReference type="Proteomes" id="UP000552045"/>
    </source>
</evidence>
<keyword evidence="1" id="KW-0521">NADP</keyword>
<dbReference type="SMART" id="SM00829">
    <property type="entry name" value="PKS_ER"/>
    <property type="match status" value="1"/>
</dbReference>
<dbReference type="Gene3D" id="3.90.180.10">
    <property type="entry name" value="Medium-chain alcohol dehydrogenases, catalytic domain"/>
    <property type="match status" value="1"/>
</dbReference>
<evidence type="ECO:0000259" key="2">
    <source>
        <dbReference type="SMART" id="SM00829"/>
    </source>
</evidence>
<dbReference type="InterPro" id="IPR051603">
    <property type="entry name" value="Zinc-ADH_QOR/CCCR"/>
</dbReference>
<dbReference type="Proteomes" id="UP000552045">
    <property type="component" value="Unassembled WGS sequence"/>
</dbReference>
<dbReference type="PANTHER" id="PTHR44154">
    <property type="entry name" value="QUINONE OXIDOREDUCTASE"/>
    <property type="match status" value="1"/>
</dbReference>